<proteinExistence type="predicted"/>
<evidence type="ECO:0000256" key="1">
    <source>
        <dbReference type="SAM" id="SignalP"/>
    </source>
</evidence>
<feature type="chain" id="PRO_5045076909" evidence="1">
    <location>
        <begin position="22"/>
        <end position="99"/>
    </location>
</feature>
<dbReference type="RefSeq" id="WP_026610173.1">
    <property type="nucleotide sequence ID" value="NZ_OX458333.1"/>
</dbReference>
<feature type="signal peptide" evidence="1">
    <location>
        <begin position="1"/>
        <end position="21"/>
    </location>
</feature>
<evidence type="ECO:0000313" key="2">
    <source>
        <dbReference type="EMBL" id="CAI8808968.1"/>
    </source>
</evidence>
<name>A0ABM9I0K1_9GAMM</name>
<keyword evidence="1" id="KW-0732">Signal</keyword>
<accession>A0ABM9I0K1</accession>
<keyword evidence="3" id="KW-1185">Reference proteome</keyword>
<organism evidence="2 3">
    <name type="scientific">Methylocaldum szegediense</name>
    <dbReference type="NCBI Taxonomy" id="73780"/>
    <lineage>
        <taxon>Bacteria</taxon>
        <taxon>Pseudomonadati</taxon>
        <taxon>Pseudomonadota</taxon>
        <taxon>Gammaproteobacteria</taxon>
        <taxon>Methylococcales</taxon>
        <taxon>Methylococcaceae</taxon>
        <taxon>Methylocaldum</taxon>
    </lineage>
</organism>
<evidence type="ECO:0000313" key="3">
    <source>
        <dbReference type="Proteomes" id="UP001162030"/>
    </source>
</evidence>
<dbReference type="Proteomes" id="UP001162030">
    <property type="component" value="Chromosome"/>
</dbReference>
<sequence>MKSLFAGVVLSTLAFSAGAEAFATLNGIPADAMSAAEMQLVEGKGLIGGLLLPAVLGLDNTVAATLEAKNLNVLGLITLGELGRVFKEPGKIEFPNIKF</sequence>
<gene>
    <name evidence="2" type="ORF">MSZNOR_1741</name>
</gene>
<dbReference type="EMBL" id="OX458333">
    <property type="protein sequence ID" value="CAI8808968.1"/>
    <property type="molecule type" value="Genomic_DNA"/>
</dbReference>
<reference evidence="2 3" key="1">
    <citation type="submission" date="2023-03" db="EMBL/GenBank/DDBJ databases">
        <authorList>
            <person name="Pearce D."/>
        </authorList>
    </citation>
    <scope>NUCLEOTIDE SEQUENCE [LARGE SCALE GENOMIC DNA]</scope>
    <source>
        <strain evidence="2">Msz</strain>
    </source>
</reference>
<protein>
    <submittedName>
        <fullName evidence="2">Uncharacterized protein</fullName>
    </submittedName>
</protein>